<dbReference type="InterPro" id="IPR036849">
    <property type="entry name" value="Enolase-like_C_sf"/>
</dbReference>
<comment type="pathway">
    <text evidence="4">Quinol/quinone metabolism; menaquinone biosynthesis.</text>
</comment>
<dbReference type="SMART" id="SM00922">
    <property type="entry name" value="MR_MLE"/>
    <property type="match status" value="1"/>
</dbReference>
<dbReference type="CDD" id="cd03320">
    <property type="entry name" value="OSBS"/>
    <property type="match status" value="1"/>
</dbReference>
<dbReference type="Proteomes" id="UP000546257">
    <property type="component" value="Unassembled WGS sequence"/>
</dbReference>
<dbReference type="RefSeq" id="WP_185192556.1">
    <property type="nucleotide sequence ID" value="NZ_JACKXD010000002.1"/>
</dbReference>
<keyword evidence="2 4" id="KW-0460">Magnesium</keyword>
<evidence type="ECO:0000313" key="8">
    <source>
        <dbReference type="Proteomes" id="UP000546257"/>
    </source>
</evidence>
<dbReference type="GO" id="GO:0043748">
    <property type="term" value="F:O-succinylbenzoate synthase activity"/>
    <property type="evidence" value="ECO:0007669"/>
    <property type="project" value="UniProtKB-EC"/>
</dbReference>
<evidence type="ECO:0000256" key="2">
    <source>
        <dbReference type="ARBA" id="ARBA00022842"/>
    </source>
</evidence>
<name>A0A7J9SGW8_9EURY</name>
<feature type="binding site" evidence="4">
    <location>
        <position position="208"/>
    </location>
    <ligand>
        <name>Mg(2+)</name>
        <dbReference type="ChEBI" id="CHEBI:18420"/>
    </ligand>
</feature>
<sequence length="357" mass="35996">MIRYDPFSLRLSSPLGTAAGRITDRKGFVVRVEADGHRGVGEAAPLPGWTESYDDCEAALADAAAPNGDDAPAPDDPAAGVDVATPAARHGVELARADALARAADESLAAWLADGSPAGSVPVNATVGDASIEASAAATREAVDAGYEAVKVKIGARKVGEDEERLRAVREAAGDGVELRADANGGLDASAAERLVGVAADLDFAYVEQPRPASDLAGNAALRDRGIDIALDESIAAVGIDAVLERDAADVVVCKPMALGGPVRTRDLARRAAADGVEGVVTTTIDGAVARTGALHVAAALPDVPACGLATGERLESDLAADPAPVEDGRMVVPSGPGLAGAAFDPLRREGGLPDSE</sequence>
<comment type="caution">
    <text evidence="7">The sequence shown here is derived from an EMBL/GenBank/DDBJ whole genome shotgun (WGS) entry which is preliminary data.</text>
</comment>
<keyword evidence="3 4" id="KW-0456">Lyase</keyword>
<dbReference type="PANTHER" id="PTHR48073:SF2">
    <property type="entry name" value="O-SUCCINYLBENZOATE SYNTHASE"/>
    <property type="match status" value="1"/>
</dbReference>
<dbReference type="HAMAP" id="MF_00470">
    <property type="entry name" value="MenC_1"/>
    <property type="match status" value="1"/>
</dbReference>
<dbReference type="InterPro" id="IPR010196">
    <property type="entry name" value="OSB_synthase_MenC1"/>
</dbReference>
<dbReference type="SUPFAM" id="SSF51604">
    <property type="entry name" value="Enolase C-terminal domain-like"/>
    <property type="match status" value="1"/>
</dbReference>
<comment type="similarity">
    <text evidence="4">Belongs to the mandelate racemase/muconate lactonizing enzyme family. MenC type 1 subfamily.</text>
</comment>
<dbReference type="SFLD" id="SFLDG00180">
    <property type="entry name" value="muconate_cycloisomerase"/>
    <property type="match status" value="1"/>
</dbReference>
<dbReference type="Pfam" id="PF21508">
    <property type="entry name" value="MenC_N"/>
    <property type="match status" value="1"/>
</dbReference>
<dbReference type="SUPFAM" id="SSF54826">
    <property type="entry name" value="Enolase N-terminal domain-like"/>
    <property type="match status" value="1"/>
</dbReference>
<dbReference type="SFLD" id="SFLDS00001">
    <property type="entry name" value="Enolase"/>
    <property type="match status" value="1"/>
</dbReference>
<proteinExistence type="inferred from homology"/>
<dbReference type="EC" id="4.2.1.113" evidence="4"/>
<dbReference type="Gene3D" id="3.30.390.10">
    <property type="entry name" value="Enolase-like, N-terminal domain"/>
    <property type="match status" value="1"/>
</dbReference>
<dbReference type="SFLD" id="SFLDF00009">
    <property type="entry name" value="o-succinylbenzoate_synthase"/>
    <property type="match status" value="1"/>
</dbReference>
<keyword evidence="1 4" id="KW-0479">Metal-binding</keyword>
<gene>
    <name evidence="4" type="primary">menC</name>
    <name evidence="7" type="ORF">H5V44_07870</name>
</gene>
<dbReference type="GO" id="GO:0000287">
    <property type="term" value="F:magnesium ion binding"/>
    <property type="evidence" value="ECO:0007669"/>
    <property type="project" value="UniProtKB-UniRule"/>
</dbReference>
<feature type="region of interest" description="Disordered" evidence="5">
    <location>
        <begin position="326"/>
        <end position="357"/>
    </location>
</feature>
<evidence type="ECO:0000256" key="5">
    <source>
        <dbReference type="SAM" id="MobiDB-lite"/>
    </source>
</evidence>
<dbReference type="PANTHER" id="PTHR48073">
    <property type="entry name" value="O-SUCCINYLBENZOATE SYNTHASE-RELATED"/>
    <property type="match status" value="1"/>
</dbReference>
<keyword evidence="4" id="KW-0474">Menaquinone biosynthesis</keyword>
<comment type="function">
    <text evidence="4">Converts 2-succinyl-6-hydroxy-2,4-cyclohexadiene-1-carboxylate (SHCHC) to 2-succinylbenzoate (OSB).</text>
</comment>
<feature type="domain" description="Mandelate racemase/muconate lactonizing enzyme C-terminal" evidence="6">
    <location>
        <begin position="132"/>
        <end position="229"/>
    </location>
</feature>
<evidence type="ECO:0000256" key="3">
    <source>
        <dbReference type="ARBA" id="ARBA00023239"/>
    </source>
</evidence>
<dbReference type="InterPro" id="IPR013342">
    <property type="entry name" value="Mandelate_racemase_C"/>
</dbReference>
<keyword evidence="8" id="KW-1185">Reference proteome</keyword>
<dbReference type="GO" id="GO:0009234">
    <property type="term" value="P:menaquinone biosynthetic process"/>
    <property type="evidence" value="ECO:0007669"/>
    <property type="project" value="UniProtKB-UniRule"/>
</dbReference>
<dbReference type="InterPro" id="IPR029065">
    <property type="entry name" value="Enolase_C-like"/>
</dbReference>
<accession>A0A7J9SGW8</accession>
<feature type="active site" description="Proton donor" evidence="4">
    <location>
        <position position="153"/>
    </location>
</feature>
<dbReference type="UniPathway" id="UPA01057">
    <property type="reaction ID" value="UER00165"/>
</dbReference>
<dbReference type="AlphaFoldDB" id="A0A7J9SGW8"/>
<dbReference type="Pfam" id="PF13378">
    <property type="entry name" value="MR_MLE_C"/>
    <property type="match status" value="1"/>
</dbReference>
<dbReference type="EMBL" id="JACKXD010000002">
    <property type="protein sequence ID" value="MBB6646205.1"/>
    <property type="molecule type" value="Genomic_DNA"/>
</dbReference>
<dbReference type="InterPro" id="IPR029017">
    <property type="entry name" value="Enolase-like_N"/>
</dbReference>
<comment type="catalytic activity">
    <reaction evidence="4">
        <text>(1R,6R)-6-hydroxy-2-succinyl-cyclohexa-2,4-diene-1-carboxylate = 2-succinylbenzoate + H2O</text>
        <dbReference type="Rhea" id="RHEA:10196"/>
        <dbReference type="ChEBI" id="CHEBI:15377"/>
        <dbReference type="ChEBI" id="CHEBI:18325"/>
        <dbReference type="ChEBI" id="CHEBI:58689"/>
        <dbReference type="EC" id="4.2.1.113"/>
    </reaction>
</comment>
<evidence type="ECO:0000256" key="1">
    <source>
        <dbReference type="ARBA" id="ARBA00022723"/>
    </source>
</evidence>
<evidence type="ECO:0000259" key="6">
    <source>
        <dbReference type="SMART" id="SM00922"/>
    </source>
</evidence>
<evidence type="ECO:0000256" key="4">
    <source>
        <dbReference type="HAMAP-Rule" id="MF_00470"/>
    </source>
</evidence>
<dbReference type="InterPro" id="IPR041338">
    <property type="entry name" value="OSBS_N"/>
</dbReference>
<feature type="compositionally biased region" description="Basic and acidic residues" evidence="5">
    <location>
        <begin position="346"/>
        <end position="357"/>
    </location>
</feature>
<feature type="binding site" evidence="4">
    <location>
        <position position="232"/>
    </location>
    <ligand>
        <name>Mg(2+)</name>
        <dbReference type="ChEBI" id="CHEBI:18420"/>
    </ligand>
</feature>
<dbReference type="Gene3D" id="3.20.20.120">
    <property type="entry name" value="Enolase-like C-terminal domain"/>
    <property type="match status" value="1"/>
</dbReference>
<dbReference type="UniPathway" id="UPA00079"/>
<feature type="active site" description="Proton acceptor" evidence="4">
    <location>
        <position position="255"/>
    </location>
</feature>
<comment type="cofactor">
    <cofactor evidence="4">
        <name>a divalent metal cation</name>
        <dbReference type="ChEBI" id="CHEBI:60240"/>
    </cofactor>
</comment>
<protein>
    <recommendedName>
        <fullName evidence="4">o-succinylbenzoate synthase</fullName>
        <shortName evidence="4">OSB synthase</shortName>
        <shortName evidence="4">OSBS</shortName>
        <ecNumber evidence="4">4.2.1.113</ecNumber>
    </recommendedName>
    <alternativeName>
        <fullName evidence="4">4-(2'-carboxyphenyl)-4-oxybutyric acid synthase</fullName>
    </alternativeName>
    <alternativeName>
        <fullName evidence="4">o-succinylbenzoic acid synthase</fullName>
    </alternativeName>
</protein>
<evidence type="ECO:0000313" key="7">
    <source>
        <dbReference type="EMBL" id="MBB6646205.1"/>
    </source>
</evidence>
<comment type="pathway">
    <text evidence="4">Quinol/quinone metabolism; 1,4-dihydroxy-2-naphthoate biosynthesis; 1,4-dihydroxy-2-naphthoate from chorismate: step 4/7.</text>
</comment>
<feature type="binding site" evidence="4">
    <location>
        <position position="182"/>
    </location>
    <ligand>
        <name>Mg(2+)</name>
        <dbReference type="ChEBI" id="CHEBI:18420"/>
    </ligand>
</feature>
<organism evidence="7 8">
    <name type="scientific">Halobellus ruber</name>
    <dbReference type="NCBI Taxonomy" id="2761102"/>
    <lineage>
        <taxon>Archaea</taxon>
        <taxon>Methanobacteriati</taxon>
        <taxon>Methanobacteriota</taxon>
        <taxon>Stenosarchaea group</taxon>
        <taxon>Halobacteria</taxon>
        <taxon>Halobacteriales</taxon>
        <taxon>Haloferacaceae</taxon>
        <taxon>Halobellus</taxon>
    </lineage>
</organism>
<reference evidence="7 8" key="1">
    <citation type="submission" date="2020-08" db="EMBL/GenBank/DDBJ databases">
        <authorList>
            <person name="Seo M.-J."/>
        </authorList>
    </citation>
    <scope>NUCLEOTIDE SEQUENCE [LARGE SCALE GENOMIC DNA]</scope>
    <source>
        <strain evidence="7 8">MBLA0160</strain>
    </source>
</reference>